<feature type="region of interest" description="Disordered" evidence="1">
    <location>
        <begin position="771"/>
        <end position="793"/>
    </location>
</feature>
<keyword evidence="2" id="KW-0812">Transmembrane</keyword>
<feature type="transmembrane region" description="Helical" evidence="2">
    <location>
        <begin position="367"/>
        <end position="390"/>
    </location>
</feature>
<dbReference type="Gene3D" id="3.40.50.880">
    <property type="match status" value="1"/>
</dbReference>
<accession>A0A1H3HER3</accession>
<evidence type="ECO:0000313" key="4">
    <source>
        <dbReference type="Proteomes" id="UP000198935"/>
    </source>
</evidence>
<organism evidence="3 4">
    <name type="scientific">Evansella caseinilytica</name>
    <dbReference type="NCBI Taxonomy" id="1503961"/>
    <lineage>
        <taxon>Bacteria</taxon>
        <taxon>Bacillati</taxon>
        <taxon>Bacillota</taxon>
        <taxon>Bacilli</taxon>
        <taxon>Bacillales</taxon>
        <taxon>Bacillaceae</taxon>
        <taxon>Evansella</taxon>
    </lineage>
</organism>
<protein>
    <submittedName>
        <fullName evidence="3">Uncharacterized protein</fullName>
    </submittedName>
</protein>
<dbReference type="STRING" id="1503961.SAMN05421736_101468"/>
<gene>
    <name evidence="3" type="ORF">SAMN05421736_101468</name>
</gene>
<feature type="transmembrane region" description="Helical" evidence="2">
    <location>
        <begin position="402"/>
        <end position="421"/>
    </location>
</feature>
<dbReference type="SUPFAM" id="SSF52317">
    <property type="entry name" value="Class I glutamine amidotransferase-like"/>
    <property type="match status" value="1"/>
</dbReference>
<dbReference type="EMBL" id="FNPI01000001">
    <property type="protein sequence ID" value="SDY13715.1"/>
    <property type="molecule type" value="Genomic_DNA"/>
</dbReference>
<dbReference type="Proteomes" id="UP000198935">
    <property type="component" value="Unassembled WGS sequence"/>
</dbReference>
<evidence type="ECO:0000256" key="1">
    <source>
        <dbReference type="SAM" id="MobiDB-lite"/>
    </source>
</evidence>
<evidence type="ECO:0000256" key="2">
    <source>
        <dbReference type="SAM" id="Phobius"/>
    </source>
</evidence>
<dbReference type="OrthoDB" id="137965at2"/>
<dbReference type="InterPro" id="IPR029062">
    <property type="entry name" value="Class_I_gatase-like"/>
</dbReference>
<dbReference type="AlphaFoldDB" id="A0A1H3HER3"/>
<sequence>MVQKAAKFLSLFLIISFFFPVYNVFADGGDRLTVTTEIGFENKIKQNQGFPLTVTIANHGEDISGELVVTTTTGWNSNVGNVVVPVDIPANSEKNVSFSLPGLSDSYNYGSQPMEHIRFYEGGWQNGKQVKVGGQTQLNPKRYSEEDVLIGLFTDHPDAFHFLKTVKNVQGSTYTTVPVETAEVPSDSVGLSMFTALIVDQDTMSGLTDEQQQAVKSWIAGGGRLIVGGDPGVQQKFGQLTSLLPMENDIKADTLSTAFFNKKDVREYPVDTIEFVTGTLAENARVLQKTSDDHPVVVERSFGKGTVIQLAFSPGAQTFADWDGAASYWSEAVDPAVQNNYGYYYESVYDQLSWSLSSATNMFPSSFLPFSALVIVFIVYLLFIFPALYFVLRKIDKREHSWWILPAVSLLVCIGIFGFGGKDRIAQPQLNEVTLLQLDEEGTGQGYGSVALLSNRSGNYHLNIASDNFAAFPISTNSYTYNETEADTGIRPQGEQLDVLFKNMEYWSIRNVSGPISAMPIGNFTADLQLKDKKVTGTITNNTELSFDDLVIMSGRQEFSLGSAEPGETIDVSFALSGSIVTAPSGTYPTYTQVNDIDKRRKEEVTWSLNELDMFTRGKAALVGYTDDQILQVSLENKDALVSRTNVIVQSLDIQSIVDGPFTLETVDLSPYAYMLDGQGYLDSEDLERGGRKVYASAGVFEFSFTVPEEFLGEDIELTELAIEIRNPESFEYEIWNQEEESYELLDDSNTLDQPEKYVNEYGELLIRVTKDDDMPEDLPAPELSLKGEQTHD</sequence>
<name>A0A1H3HER3_9BACI</name>
<keyword evidence="2" id="KW-1133">Transmembrane helix</keyword>
<keyword evidence="2" id="KW-0472">Membrane</keyword>
<reference evidence="4" key="1">
    <citation type="submission" date="2016-10" db="EMBL/GenBank/DDBJ databases">
        <authorList>
            <person name="Varghese N."/>
            <person name="Submissions S."/>
        </authorList>
    </citation>
    <scope>NUCLEOTIDE SEQUENCE [LARGE SCALE GENOMIC DNA]</scope>
    <source>
        <strain evidence="4">SP</strain>
    </source>
</reference>
<keyword evidence="4" id="KW-1185">Reference proteome</keyword>
<proteinExistence type="predicted"/>
<evidence type="ECO:0000313" key="3">
    <source>
        <dbReference type="EMBL" id="SDY13715.1"/>
    </source>
</evidence>